<proteinExistence type="predicted"/>
<keyword evidence="2" id="KW-1133">Transmembrane helix</keyword>
<dbReference type="Proteomes" id="UP000503399">
    <property type="component" value="Chromosome"/>
</dbReference>
<evidence type="ECO:0000256" key="1">
    <source>
        <dbReference type="SAM" id="MobiDB-lite"/>
    </source>
</evidence>
<evidence type="ECO:0000256" key="2">
    <source>
        <dbReference type="SAM" id="Phobius"/>
    </source>
</evidence>
<dbReference type="EMBL" id="LR778114">
    <property type="protein sequence ID" value="CAB1130075.1"/>
    <property type="molecule type" value="Genomic_DNA"/>
</dbReference>
<feature type="transmembrane region" description="Helical" evidence="2">
    <location>
        <begin position="97"/>
        <end position="115"/>
    </location>
</feature>
<keyword evidence="2" id="KW-0472">Membrane</keyword>
<accession>A0A6F8ZKT4</accession>
<feature type="region of interest" description="Disordered" evidence="1">
    <location>
        <begin position="1"/>
        <end position="25"/>
    </location>
</feature>
<evidence type="ECO:0000313" key="4">
    <source>
        <dbReference type="Proteomes" id="UP000503399"/>
    </source>
</evidence>
<protein>
    <submittedName>
        <fullName evidence="3">Uncharacterized protein</fullName>
    </submittedName>
</protein>
<sequence>MGPAGRRAIRGTAVGRRTPDGRPGTAQVCAQGRSLGHAHGPLFYNVSSSNVRSVIRQQGVVKQGTAGVPAPAGAGRGPDLNRQAKGGRPVTPGSGNYIVEGLFLLTFIVGLILQARHKV</sequence>
<feature type="region of interest" description="Disordered" evidence="1">
    <location>
        <begin position="62"/>
        <end position="92"/>
    </location>
</feature>
<dbReference type="KEGG" id="hfv:R50_2583"/>
<reference evidence="3 4" key="1">
    <citation type="submission" date="2020-02" db="EMBL/GenBank/DDBJ databases">
        <authorList>
            <person name="Hogendoorn C."/>
        </authorList>
    </citation>
    <scope>NUCLEOTIDE SEQUENCE [LARGE SCALE GENOMIC DNA]</scope>
    <source>
        <strain evidence="3">R501</strain>
    </source>
</reference>
<keyword evidence="4" id="KW-1185">Reference proteome</keyword>
<dbReference type="AlphaFoldDB" id="A0A6F8ZKT4"/>
<evidence type="ECO:0000313" key="3">
    <source>
        <dbReference type="EMBL" id="CAB1130075.1"/>
    </source>
</evidence>
<gene>
    <name evidence="3" type="ORF">R50_2583</name>
</gene>
<organism evidence="3 4">
    <name type="scientific">Candidatus Hydrogenisulfobacillus filiaventi</name>
    <dbReference type="NCBI Taxonomy" id="2707344"/>
    <lineage>
        <taxon>Bacteria</taxon>
        <taxon>Bacillati</taxon>
        <taxon>Bacillota</taxon>
        <taxon>Clostridia</taxon>
        <taxon>Eubacteriales</taxon>
        <taxon>Clostridiales Family XVII. Incertae Sedis</taxon>
        <taxon>Candidatus Hydrogenisulfobacillus</taxon>
    </lineage>
</organism>
<name>A0A6F8ZKT4_9FIRM</name>
<keyword evidence="2" id="KW-0812">Transmembrane</keyword>